<feature type="domain" description="Plastocyanin-like" evidence="8">
    <location>
        <begin position="89"/>
        <end position="200"/>
    </location>
</feature>
<name>A0A5N6R8B2_9ROSI</name>
<keyword evidence="5" id="KW-0677">Repeat</keyword>
<dbReference type="PROSITE" id="PS00080">
    <property type="entry name" value="MULTICOPPER_OXIDASE2"/>
    <property type="match status" value="1"/>
</dbReference>
<gene>
    <name evidence="9" type="ORF">FH972_012820</name>
</gene>
<dbReference type="PROSITE" id="PS00079">
    <property type="entry name" value="MULTICOPPER_OXIDASE1"/>
    <property type="match status" value="1"/>
</dbReference>
<evidence type="ECO:0000256" key="6">
    <source>
        <dbReference type="ARBA" id="ARBA00023002"/>
    </source>
</evidence>
<dbReference type="GO" id="GO:0016491">
    <property type="term" value="F:oxidoreductase activity"/>
    <property type="evidence" value="ECO:0007669"/>
    <property type="project" value="UniProtKB-KW"/>
</dbReference>
<comment type="subcellular location">
    <subcellularLocation>
        <location evidence="1">Secreted</location>
    </subcellularLocation>
</comment>
<dbReference type="InterPro" id="IPR011706">
    <property type="entry name" value="Cu-oxidase_C"/>
</dbReference>
<organism evidence="9 10">
    <name type="scientific">Carpinus fangiana</name>
    <dbReference type="NCBI Taxonomy" id="176857"/>
    <lineage>
        <taxon>Eukaryota</taxon>
        <taxon>Viridiplantae</taxon>
        <taxon>Streptophyta</taxon>
        <taxon>Embryophyta</taxon>
        <taxon>Tracheophyta</taxon>
        <taxon>Spermatophyta</taxon>
        <taxon>Magnoliopsida</taxon>
        <taxon>eudicotyledons</taxon>
        <taxon>Gunneridae</taxon>
        <taxon>Pentapetalae</taxon>
        <taxon>rosids</taxon>
        <taxon>fabids</taxon>
        <taxon>Fagales</taxon>
        <taxon>Betulaceae</taxon>
        <taxon>Carpinus</taxon>
    </lineage>
</organism>
<dbReference type="Proteomes" id="UP000327013">
    <property type="component" value="Chromosome 5"/>
</dbReference>
<keyword evidence="4" id="KW-0479">Metal-binding</keyword>
<comment type="similarity">
    <text evidence="2">Belongs to the multicopper oxidase family.</text>
</comment>
<keyword evidence="3" id="KW-0964">Secreted</keyword>
<keyword evidence="10" id="KW-1185">Reference proteome</keyword>
<reference evidence="9 10" key="1">
    <citation type="submission" date="2019-06" db="EMBL/GenBank/DDBJ databases">
        <title>A chromosomal-level reference genome of Carpinus fangiana (Coryloideae, Betulaceae).</title>
        <authorList>
            <person name="Yang X."/>
            <person name="Wang Z."/>
            <person name="Zhang L."/>
            <person name="Hao G."/>
            <person name="Liu J."/>
            <person name="Yang Y."/>
        </authorList>
    </citation>
    <scope>NUCLEOTIDE SEQUENCE [LARGE SCALE GENOMIC DNA]</scope>
    <source>
        <strain evidence="9">Cfa_2016G</strain>
        <tissue evidence="9">Leaf</tissue>
    </source>
</reference>
<evidence type="ECO:0000256" key="3">
    <source>
        <dbReference type="ARBA" id="ARBA00022525"/>
    </source>
</evidence>
<evidence type="ECO:0000256" key="7">
    <source>
        <dbReference type="ARBA" id="ARBA00023008"/>
    </source>
</evidence>
<evidence type="ECO:0000259" key="8">
    <source>
        <dbReference type="Pfam" id="PF07731"/>
    </source>
</evidence>
<dbReference type="Pfam" id="PF07731">
    <property type="entry name" value="Cu-oxidase_2"/>
    <property type="match status" value="1"/>
</dbReference>
<dbReference type="GO" id="GO:0005576">
    <property type="term" value="C:extracellular region"/>
    <property type="evidence" value="ECO:0007669"/>
    <property type="project" value="UniProtKB-SubCell"/>
</dbReference>
<dbReference type="InterPro" id="IPR033138">
    <property type="entry name" value="Cu_oxidase_CS"/>
</dbReference>
<proteinExistence type="inferred from homology"/>
<dbReference type="GO" id="GO:0005507">
    <property type="term" value="F:copper ion binding"/>
    <property type="evidence" value="ECO:0007669"/>
    <property type="project" value="InterPro"/>
</dbReference>
<evidence type="ECO:0000313" key="10">
    <source>
        <dbReference type="Proteomes" id="UP000327013"/>
    </source>
</evidence>
<dbReference type="InterPro" id="IPR002355">
    <property type="entry name" value="Cu_oxidase_Cu_BS"/>
</dbReference>
<keyword evidence="7" id="KW-0186">Copper</keyword>
<dbReference type="InterPro" id="IPR045087">
    <property type="entry name" value="Cu-oxidase_fam"/>
</dbReference>
<sequence length="239" mass="27309">MANRETYYHALKWQLYGTRVCYLSFHPSIQHGPYCCKQIFDGNKLASSLNNISFLNPSTDILLAYYRNLSGVYTTDFPNWPPVFITSLRGTKVKILNYNEEVEITFQDTNVLNASATHPMHMHGYNFYVVGSGVGNFNNEIDPKTYNLVDPLEVNTIGVPKNGWVTIRFKANNHGVWFWHCHLDRHLTWGMSTVMIVKDGSTPETSMCPPPPNMPSCKLPYNSTWIEDFGDSDEQVNKN</sequence>
<dbReference type="InterPro" id="IPR008972">
    <property type="entry name" value="Cupredoxin"/>
</dbReference>
<dbReference type="SUPFAM" id="SSF49503">
    <property type="entry name" value="Cupredoxins"/>
    <property type="match status" value="1"/>
</dbReference>
<accession>A0A5N6R8B2</accession>
<evidence type="ECO:0000313" key="9">
    <source>
        <dbReference type="EMBL" id="KAE8056017.1"/>
    </source>
</evidence>
<evidence type="ECO:0000256" key="5">
    <source>
        <dbReference type="ARBA" id="ARBA00022737"/>
    </source>
</evidence>
<dbReference type="EMBL" id="CM017325">
    <property type="protein sequence ID" value="KAE8056017.1"/>
    <property type="molecule type" value="Genomic_DNA"/>
</dbReference>
<dbReference type="PANTHER" id="PTHR11709:SF379">
    <property type="entry name" value="LACCASE"/>
    <property type="match status" value="1"/>
</dbReference>
<evidence type="ECO:0000256" key="4">
    <source>
        <dbReference type="ARBA" id="ARBA00022723"/>
    </source>
</evidence>
<protein>
    <recommendedName>
        <fullName evidence="8">Plastocyanin-like domain-containing protein</fullName>
    </recommendedName>
</protein>
<evidence type="ECO:0000256" key="2">
    <source>
        <dbReference type="ARBA" id="ARBA00010609"/>
    </source>
</evidence>
<dbReference type="AlphaFoldDB" id="A0A5N6R8B2"/>
<dbReference type="OrthoDB" id="2121828at2759"/>
<dbReference type="PANTHER" id="PTHR11709">
    <property type="entry name" value="MULTI-COPPER OXIDASE"/>
    <property type="match status" value="1"/>
</dbReference>
<evidence type="ECO:0000256" key="1">
    <source>
        <dbReference type="ARBA" id="ARBA00004613"/>
    </source>
</evidence>
<keyword evidence="6" id="KW-0560">Oxidoreductase</keyword>
<dbReference type="Gene3D" id="2.60.40.420">
    <property type="entry name" value="Cupredoxins - blue copper proteins"/>
    <property type="match status" value="1"/>
</dbReference>